<dbReference type="PANTHER" id="PTHR43285:SF2">
    <property type="entry name" value="ANTHRANILATE PHOSPHORIBOSYLTRANSFERASE"/>
    <property type="match status" value="1"/>
</dbReference>
<dbReference type="KEGG" id="mpp:MICPUCDRAFT_40109"/>
<dbReference type="eggNOG" id="KOG1438">
    <property type="taxonomic scope" value="Eukaryota"/>
</dbReference>
<evidence type="ECO:0000256" key="1">
    <source>
        <dbReference type="ARBA" id="ARBA00022676"/>
    </source>
</evidence>
<feature type="compositionally biased region" description="Low complexity" evidence="3">
    <location>
        <begin position="13"/>
        <end position="43"/>
    </location>
</feature>
<proteinExistence type="predicted"/>
<dbReference type="GO" id="GO:0005829">
    <property type="term" value="C:cytosol"/>
    <property type="evidence" value="ECO:0007669"/>
    <property type="project" value="TreeGrafter"/>
</dbReference>
<dbReference type="InterPro" id="IPR005940">
    <property type="entry name" value="Anthranilate_Pribosyl_Tfrase"/>
</dbReference>
<evidence type="ECO:0000313" key="6">
    <source>
        <dbReference type="EMBL" id="EEH56548.1"/>
    </source>
</evidence>
<dbReference type="AlphaFoldDB" id="C1MU13"/>
<dbReference type="Pfam" id="PF02885">
    <property type="entry name" value="Glycos_trans_3N"/>
    <property type="match status" value="1"/>
</dbReference>
<evidence type="ECO:0000256" key="3">
    <source>
        <dbReference type="SAM" id="MobiDB-lite"/>
    </source>
</evidence>
<feature type="domain" description="Glycosyl transferase family 3 N-terminal" evidence="5">
    <location>
        <begin position="75"/>
        <end position="131"/>
    </location>
</feature>
<organism evidence="7">
    <name type="scientific">Micromonas pusilla (strain CCMP1545)</name>
    <name type="common">Picoplanktonic green alga</name>
    <dbReference type="NCBI Taxonomy" id="564608"/>
    <lineage>
        <taxon>Eukaryota</taxon>
        <taxon>Viridiplantae</taxon>
        <taxon>Chlorophyta</taxon>
        <taxon>Mamiellophyceae</taxon>
        <taxon>Mamiellales</taxon>
        <taxon>Mamiellaceae</taxon>
        <taxon>Micromonas</taxon>
    </lineage>
</organism>
<evidence type="ECO:0000259" key="5">
    <source>
        <dbReference type="Pfam" id="PF02885"/>
    </source>
</evidence>
<keyword evidence="7" id="KW-1185">Reference proteome</keyword>
<dbReference type="GO" id="GO:0000162">
    <property type="term" value="P:L-tryptophan biosynthetic process"/>
    <property type="evidence" value="ECO:0007669"/>
    <property type="project" value="InterPro"/>
</dbReference>
<dbReference type="PANTHER" id="PTHR43285">
    <property type="entry name" value="ANTHRANILATE PHOSPHORIBOSYLTRANSFERASE"/>
    <property type="match status" value="1"/>
</dbReference>
<dbReference type="SUPFAM" id="SSF47648">
    <property type="entry name" value="Nucleoside phosphorylase/phosphoribosyltransferase N-terminal domain"/>
    <property type="match status" value="1"/>
</dbReference>
<protein>
    <submittedName>
        <fullName evidence="6">Predicted protein</fullName>
    </submittedName>
</protein>
<dbReference type="InterPro" id="IPR000312">
    <property type="entry name" value="Glycosyl_Trfase_fam3"/>
</dbReference>
<dbReference type="GeneID" id="9684567"/>
<dbReference type="RefSeq" id="XP_003059416.1">
    <property type="nucleotide sequence ID" value="XM_003059370.1"/>
</dbReference>
<dbReference type="Gene3D" id="3.40.1030.10">
    <property type="entry name" value="Nucleoside phosphorylase/phosphoribosyltransferase catalytic domain"/>
    <property type="match status" value="1"/>
</dbReference>
<dbReference type="Pfam" id="PF00591">
    <property type="entry name" value="Glycos_transf_3"/>
    <property type="match status" value="1"/>
</dbReference>
<dbReference type="SUPFAM" id="SSF52418">
    <property type="entry name" value="Nucleoside phosphorylase/phosphoribosyltransferase catalytic domain"/>
    <property type="match status" value="1"/>
</dbReference>
<evidence type="ECO:0000313" key="7">
    <source>
        <dbReference type="Proteomes" id="UP000001876"/>
    </source>
</evidence>
<sequence>MASSFAISRAGVAPRASAARTTRARASSPSIARPQSSSSSSRSPSRRRRSSFPPLGARGGSVATRAAAAAVDLRNIIERLCDREDLTEEETEASLDALLDADPAQIAAFLVLLRAKGETPAEMAGMARAMKGRAVAVDAGDDVLDIVGTGGDDAGTVNISTGSCVLAAAAGAKVAKARPTSLRRSLSFSNETSTSSNN</sequence>
<dbReference type="Gene3D" id="1.20.970.10">
    <property type="entry name" value="Transferase, Pyrimidine Nucleoside Phosphorylase, Chain C"/>
    <property type="match status" value="1"/>
</dbReference>
<keyword evidence="1" id="KW-0328">Glycosyltransferase</keyword>
<dbReference type="STRING" id="564608.C1MU13"/>
<keyword evidence="2" id="KW-0808">Transferase</keyword>
<gene>
    <name evidence="6" type="ORF">MICPUCDRAFT_40109</name>
</gene>
<evidence type="ECO:0000256" key="2">
    <source>
        <dbReference type="ARBA" id="ARBA00022679"/>
    </source>
</evidence>
<dbReference type="InterPro" id="IPR035902">
    <property type="entry name" value="Nuc_phospho_transferase"/>
</dbReference>
<accession>C1MU13</accession>
<dbReference type="EMBL" id="GG663740">
    <property type="protein sequence ID" value="EEH56548.1"/>
    <property type="molecule type" value="Genomic_DNA"/>
</dbReference>
<reference evidence="6 7" key="1">
    <citation type="journal article" date="2009" name="Science">
        <title>Green evolution and dynamic adaptations revealed by genomes of the marine picoeukaryotes Micromonas.</title>
        <authorList>
            <person name="Worden A.Z."/>
            <person name="Lee J.H."/>
            <person name="Mock T."/>
            <person name="Rouze P."/>
            <person name="Simmons M.P."/>
            <person name="Aerts A.L."/>
            <person name="Allen A.E."/>
            <person name="Cuvelier M.L."/>
            <person name="Derelle E."/>
            <person name="Everett M.V."/>
            <person name="Foulon E."/>
            <person name="Grimwood J."/>
            <person name="Gundlach H."/>
            <person name="Henrissat B."/>
            <person name="Napoli C."/>
            <person name="McDonald S.M."/>
            <person name="Parker M.S."/>
            <person name="Rombauts S."/>
            <person name="Salamov A."/>
            <person name="Von Dassow P."/>
            <person name="Badger J.H."/>
            <person name="Coutinho P.M."/>
            <person name="Demir E."/>
            <person name="Dubchak I."/>
            <person name="Gentemann C."/>
            <person name="Eikrem W."/>
            <person name="Gready J.E."/>
            <person name="John U."/>
            <person name="Lanier W."/>
            <person name="Lindquist E.A."/>
            <person name="Lucas S."/>
            <person name="Mayer K.F."/>
            <person name="Moreau H."/>
            <person name="Not F."/>
            <person name="Otillar R."/>
            <person name="Panaud O."/>
            <person name="Pangilinan J."/>
            <person name="Paulsen I."/>
            <person name="Piegu B."/>
            <person name="Poliakov A."/>
            <person name="Robbens S."/>
            <person name="Schmutz J."/>
            <person name="Toulza E."/>
            <person name="Wyss T."/>
            <person name="Zelensky A."/>
            <person name="Zhou K."/>
            <person name="Armbrust E.V."/>
            <person name="Bhattacharya D."/>
            <person name="Goodenough U.W."/>
            <person name="Van de Peer Y."/>
            <person name="Grigoriev I.V."/>
        </authorList>
    </citation>
    <scope>NUCLEOTIDE SEQUENCE [LARGE SCALE GENOMIC DNA]</scope>
    <source>
        <strain evidence="6 7">CCMP1545</strain>
    </source>
</reference>
<dbReference type="GO" id="GO:0004048">
    <property type="term" value="F:anthranilate phosphoribosyltransferase activity"/>
    <property type="evidence" value="ECO:0007669"/>
    <property type="project" value="InterPro"/>
</dbReference>
<feature type="region of interest" description="Disordered" evidence="3">
    <location>
        <begin position="1"/>
        <end position="59"/>
    </location>
</feature>
<evidence type="ECO:0000259" key="4">
    <source>
        <dbReference type="Pfam" id="PF00591"/>
    </source>
</evidence>
<feature type="domain" description="Glycosyl transferase family 3" evidence="4">
    <location>
        <begin position="141"/>
        <end position="177"/>
    </location>
</feature>
<dbReference type="Proteomes" id="UP000001876">
    <property type="component" value="Unassembled WGS sequence"/>
</dbReference>
<dbReference type="InterPro" id="IPR017459">
    <property type="entry name" value="Glycosyl_Trfase_fam3_N_dom"/>
</dbReference>
<dbReference type="InterPro" id="IPR036320">
    <property type="entry name" value="Glycosyl_Trfase_fam3_N_dom_sf"/>
</dbReference>
<name>C1MU13_MICPC</name>